<feature type="transmembrane region" description="Helical" evidence="2">
    <location>
        <begin position="145"/>
        <end position="164"/>
    </location>
</feature>
<feature type="transmembrane region" description="Helical" evidence="2">
    <location>
        <begin position="70"/>
        <end position="90"/>
    </location>
</feature>
<proteinExistence type="predicted"/>
<dbReference type="EMBL" id="CP119108">
    <property type="protein sequence ID" value="WEG07421.1"/>
    <property type="molecule type" value="Genomic_DNA"/>
</dbReference>
<gene>
    <name evidence="3" type="ORF">PU630_09075</name>
</gene>
<accession>A0ABY8BTC9</accession>
<organism evidence="3 4">
    <name type="scientific">Microbacterium horticulturae</name>
    <dbReference type="NCBI Taxonomy" id="3028316"/>
    <lineage>
        <taxon>Bacteria</taxon>
        <taxon>Bacillati</taxon>
        <taxon>Actinomycetota</taxon>
        <taxon>Actinomycetes</taxon>
        <taxon>Micrococcales</taxon>
        <taxon>Microbacteriaceae</taxon>
        <taxon>Microbacterium</taxon>
    </lineage>
</organism>
<reference evidence="3 4" key="1">
    <citation type="submission" date="2023-03" db="EMBL/GenBank/DDBJ databases">
        <title>Genome sequence of Microbacterium sp. KACC 23027.</title>
        <authorList>
            <person name="Kim S."/>
            <person name="Heo J."/>
            <person name="Kwon S.-W."/>
        </authorList>
    </citation>
    <scope>NUCLEOTIDE SEQUENCE [LARGE SCALE GENOMIC DNA]</scope>
    <source>
        <strain evidence="3 4">KACC 23027</strain>
    </source>
</reference>
<feature type="compositionally biased region" description="Low complexity" evidence="1">
    <location>
        <begin position="42"/>
        <end position="54"/>
    </location>
</feature>
<evidence type="ECO:0000313" key="4">
    <source>
        <dbReference type="Proteomes" id="UP001214553"/>
    </source>
</evidence>
<name>A0ABY8BTC9_9MICO</name>
<dbReference type="RefSeq" id="WP_275276760.1">
    <property type="nucleotide sequence ID" value="NZ_CP119108.1"/>
</dbReference>
<keyword evidence="2" id="KW-1133">Transmembrane helix</keyword>
<evidence type="ECO:0000256" key="2">
    <source>
        <dbReference type="SAM" id="Phobius"/>
    </source>
</evidence>
<keyword evidence="2" id="KW-0472">Membrane</keyword>
<evidence type="ECO:0000256" key="1">
    <source>
        <dbReference type="SAM" id="MobiDB-lite"/>
    </source>
</evidence>
<protein>
    <submittedName>
        <fullName evidence="3">DNA polymerase III subunit gamma/tau</fullName>
    </submittedName>
</protein>
<feature type="region of interest" description="Disordered" evidence="1">
    <location>
        <begin position="1"/>
        <end position="64"/>
    </location>
</feature>
<keyword evidence="4" id="KW-1185">Reference proteome</keyword>
<sequence length="169" mass="17452">MAGRDTPDDDDALRWDGDDEPAPQLPTGWVAKGKGADRVVAEGDPAAGAEPVAGDGPGDDAGPTSPGNGALIGLGMLGGVYLLYTVGWIIGGLRLLAVAGMMMDSNGQGPVMWAAGNTVMTWLAILAPAVWFVTVAALSKGRHAWVRWVWLIAGAVVLVPWPLLMRGIA</sequence>
<evidence type="ECO:0000313" key="3">
    <source>
        <dbReference type="EMBL" id="WEG07421.1"/>
    </source>
</evidence>
<feature type="compositionally biased region" description="Acidic residues" evidence="1">
    <location>
        <begin position="7"/>
        <end position="21"/>
    </location>
</feature>
<feature type="transmembrane region" description="Helical" evidence="2">
    <location>
        <begin position="111"/>
        <end position="133"/>
    </location>
</feature>
<dbReference type="Proteomes" id="UP001214553">
    <property type="component" value="Chromosome"/>
</dbReference>
<keyword evidence="2" id="KW-0812">Transmembrane</keyword>